<sequence>MTTSHTLPSTHEYQSAIHRVRGTRVVLAEDLAQVLLQKKGGNIPPDTLPLIPMGNHIIPNRRWRAFHELGEMAP</sequence>
<gene>
    <name evidence="1" type="ORF">SAMN06265380_102260</name>
</gene>
<dbReference type="Proteomes" id="UP000319555">
    <property type="component" value="Unassembled WGS sequence"/>
</dbReference>
<evidence type="ECO:0000313" key="2">
    <source>
        <dbReference type="Proteomes" id="UP000319555"/>
    </source>
</evidence>
<protein>
    <submittedName>
        <fullName evidence="1">Uncharacterized protein</fullName>
    </submittedName>
</protein>
<proteinExistence type="predicted"/>
<keyword evidence="2" id="KW-1185">Reference proteome</keyword>
<accession>A0A521C9K0</accession>
<name>A0A521C9K0_9RHOB</name>
<dbReference type="AlphaFoldDB" id="A0A521C9K0"/>
<evidence type="ECO:0000313" key="1">
    <source>
        <dbReference type="EMBL" id="SMO56068.1"/>
    </source>
</evidence>
<reference evidence="1 2" key="1">
    <citation type="submission" date="2017-05" db="EMBL/GenBank/DDBJ databases">
        <authorList>
            <person name="Varghese N."/>
            <person name="Submissions S."/>
        </authorList>
    </citation>
    <scope>NUCLEOTIDE SEQUENCE [LARGE SCALE GENOMIC DNA]</scope>
    <source>
        <strain evidence="1 2">DSM 28009</strain>
    </source>
</reference>
<organism evidence="1 2">
    <name type="scientific">Ruegeria faecimaris</name>
    <dbReference type="NCBI Taxonomy" id="686389"/>
    <lineage>
        <taxon>Bacteria</taxon>
        <taxon>Pseudomonadati</taxon>
        <taxon>Pseudomonadota</taxon>
        <taxon>Alphaproteobacteria</taxon>
        <taxon>Rhodobacterales</taxon>
        <taxon>Roseobacteraceae</taxon>
        <taxon>Ruegeria</taxon>
    </lineage>
</organism>
<dbReference type="EMBL" id="FXTE01000002">
    <property type="protein sequence ID" value="SMO56068.1"/>
    <property type="molecule type" value="Genomic_DNA"/>
</dbReference>